<protein>
    <submittedName>
        <fullName evidence="5">Methyl-accepting chemotaxis protein</fullName>
    </submittedName>
</protein>
<accession>A0A072NG97</accession>
<evidence type="ECO:0000259" key="4">
    <source>
        <dbReference type="PROSITE" id="PS50111"/>
    </source>
</evidence>
<dbReference type="InterPro" id="IPR004089">
    <property type="entry name" value="MCPsignal_dom"/>
</dbReference>
<dbReference type="RefSeq" id="WP_035198105.1">
    <property type="nucleotide sequence ID" value="NZ_JJRY01000025.1"/>
</dbReference>
<sequence>MSRLLKTKSAKQALQKVENVAAMIKKNWKTEIPIHEQIEHLRSVLDRELKSDEFFVIVDQTGKSYIHTNRLREGGHFGDEVGLRAAKSNIPLLQLYPRNTGEVLVDACCPILRDQNGNHYVLRMGRLIHRPFIGLMFTMLSLVPGFVATLTAMMFGLKFAQSLGVFLMTSGLTFLVSFYFYFTIRNRLKNWYGVTKTISSGDLSAEVKTKGARNEFHQIGYEINKVILGFRSIIKNFEEATDSVGTISEHQAQSAKMLSSTFDQVSATMQSFRGGAEQQSNSVILAQEMVDKMMKLVETMQNEVEKAVHGADEALHTSEEGEKAVLSTQKQMRDIQANVVETAKRIRAISNDADLVMKKVSSITDIAKQTNLLALNASIEAARAGESGKGFAVVATEVRKLAEGTNLFAHDILASLQQTRDELQDAVDQVEINVKSIGDGVELVAEAGKAIDKLKTASIKTMELVSNNRQYAISVTDNGKSLQQIIDEINIIANDFTKIVQETTATVDKEIEGIHQLAEDASLLTKEAKNLSIIVKRFHY</sequence>
<reference evidence="5 6" key="1">
    <citation type="submission" date="2014-04" db="EMBL/GenBank/DDBJ databases">
        <title>Draft genome sequence of Bacillus azotoformans MEV2011, a (co-) denitrifying strain unable to grow in the presence of oxygen.</title>
        <authorList>
            <person name="Nielsen M."/>
            <person name="Schreiber L."/>
            <person name="Finster K."/>
            <person name="Schramm A."/>
        </authorList>
    </citation>
    <scope>NUCLEOTIDE SEQUENCE [LARGE SCALE GENOMIC DNA]</scope>
    <source>
        <strain evidence="5 6">MEV2011</strain>
    </source>
</reference>
<feature type="transmembrane region" description="Helical" evidence="3">
    <location>
        <begin position="163"/>
        <end position="182"/>
    </location>
</feature>
<organism evidence="5 6">
    <name type="scientific">Schinkia azotoformans MEV2011</name>
    <dbReference type="NCBI Taxonomy" id="1348973"/>
    <lineage>
        <taxon>Bacteria</taxon>
        <taxon>Bacillati</taxon>
        <taxon>Bacillota</taxon>
        <taxon>Bacilli</taxon>
        <taxon>Bacillales</taxon>
        <taxon>Bacillaceae</taxon>
        <taxon>Calidifontibacillus/Schinkia group</taxon>
        <taxon>Schinkia</taxon>
    </lineage>
</organism>
<keyword evidence="3" id="KW-0472">Membrane</keyword>
<evidence type="ECO:0000256" key="2">
    <source>
        <dbReference type="PROSITE-ProRule" id="PRU00284"/>
    </source>
</evidence>
<gene>
    <name evidence="5" type="ORF">M670_04248</name>
</gene>
<feature type="domain" description="Methyl-accepting transducer" evidence="4">
    <location>
        <begin position="254"/>
        <end position="493"/>
    </location>
</feature>
<dbReference type="Proteomes" id="UP000027936">
    <property type="component" value="Unassembled WGS sequence"/>
</dbReference>
<dbReference type="EMBL" id="JJRY01000025">
    <property type="protein sequence ID" value="KEF36556.1"/>
    <property type="molecule type" value="Genomic_DNA"/>
</dbReference>
<dbReference type="Gene3D" id="1.10.287.950">
    <property type="entry name" value="Methyl-accepting chemotaxis protein"/>
    <property type="match status" value="1"/>
</dbReference>
<dbReference type="Pfam" id="PF00015">
    <property type="entry name" value="MCPsignal"/>
    <property type="match status" value="1"/>
</dbReference>
<evidence type="ECO:0000313" key="6">
    <source>
        <dbReference type="Proteomes" id="UP000027936"/>
    </source>
</evidence>
<dbReference type="GO" id="GO:0016020">
    <property type="term" value="C:membrane"/>
    <property type="evidence" value="ECO:0007669"/>
    <property type="project" value="InterPro"/>
</dbReference>
<name>A0A072NG97_SCHAZ</name>
<dbReference type="SMART" id="SM00283">
    <property type="entry name" value="MA"/>
    <property type="match status" value="1"/>
</dbReference>
<keyword evidence="3" id="KW-0812">Transmembrane</keyword>
<comment type="caution">
    <text evidence="5">The sequence shown here is derived from an EMBL/GenBank/DDBJ whole genome shotgun (WGS) entry which is preliminary data.</text>
</comment>
<feature type="transmembrane region" description="Helical" evidence="3">
    <location>
        <begin position="132"/>
        <end position="157"/>
    </location>
</feature>
<dbReference type="SUPFAM" id="SSF58104">
    <property type="entry name" value="Methyl-accepting chemotaxis protein (MCP) signaling domain"/>
    <property type="match status" value="1"/>
</dbReference>
<dbReference type="PANTHER" id="PTHR32089">
    <property type="entry name" value="METHYL-ACCEPTING CHEMOTAXIS PROTEIN MCPB"/>
    <property type="match status" value="1"/>
</dbReference>
<evidence type="ECO:0000313" key="5">
    <source>
        <dbReference type="EMBL" id="KEF36556.1"/>
    </source>
</evidence>
<dbReference type="AlphaFoldDB" id="A0A072NG97"/>
<keyword evidence="1 2" id="KW-0807">Transducer</keyword>
<keyword evidence="3" id="KW-1133">Transmembrane helix</keyword>
<dbReference type="OrthoDB" id="2493490at2"/>
<dbReference type="PANTHER" id="PTHR32089:SF112">
    <property type="entry name" value="LYSOZYME-LIKE PROTEIN-RELATED"/>
    <property type="match status" value="1"/>
</dbReference>
<proteinExistence type="predicted"/>
<dbReference type="GO" id="GO:0007165">
    <property type="term" value="P:signal transduction"/>
    <property type="evidence" value="ECO:0007669"/>
    <property type="project" value="UniProtKB-KW"/>
</dbReference>
<evidence type="ECO:0000256" key="3">
    <source>
        <dbReference type="SAM" id="Phobius"/>
    </source>
</evidence>
<dbReference type="PROSITE" id="PS50111">
    <property type="entry name" value="CHEMOTAXIS_TRANSDUC_2"/>
    <property type="match status" value="1"/>
</dbReference>
<evidence type="ECO:0000256" key="1">
    <source>
        <dbReference type="ARBA" id="ARBA00023224"/>
    </source>
</evidence>
<dbReference type="PATRIC" id="fig|1348973.3.peg.4131"/>